<feature type="compositionally biased region" description="Polar residues" evidence="1">
    <location>
        <begin position="117"/>
        <end position="127"/>
    </location>
</feature>
<evidence type="ECO:0000313" key="3">
    <source>
        <dbReference type="Proteomes" id="UP001152888"/>
    </source>
</evidence>
<feature type="region of interest" description="Disordered" evidence="1">
    <location>
        <begin position="166"/>
        <end position="202"/>
    </location>
</feature>
<evidence type="ECO:0000256" key="1">
    <source>
        <dbReference type="SAM" id="MobiDB-lite"/>
    </source>
</evidence>
<sequence length="202" mass="22926">MHLMPLKRYNEDTAKYAYEVEALADKLKRAYIAGGVPANVAEKYTTQCKVSALKTNSSSEKVKIIMETATFNNCEEALTKFMSINSEDNTSNVLYTHQGGGFGNSRERGYHYFNSQGKRNNFQNDTNYRYSRGGQYRSQRGRGQRILKHRGRSNNTYLYIKRNRHSCQARQKQRGLAGGTRGKSSIPRRAGPVQKAKGHKSV</sequence>
<feature type="region of interest" description="Disordered" evidence="1">
    <location>
        <begin position="117"/>
        <end position="142"/>
    </location>
</feature>
<reference evidence="2" key="1">
    <citation type="submission" date="2022-03" db="EMBL/GenBank/DDBJ databases">
        <authorList>
            <person name="Sayadi A."/>
        </authorList>
    </citation>
    <scope>NUCLEOTIDE SEQUENCE</scope>
</reference>
<feature type="compositionally biased region" description="Low complexity" evidence="1">
    <location>
        <begin position="128"/>
        <end position="138"/>
    </location>
</feature>
<evidence type="ECO:0000313" key="2">
    <source>
        <dbReference type="EMBL" id="CAH1993930.1"/>
    </source>
</evidence>
<organism evidence="2 3">
    <name type="scientific">Acanthoscelides obtectus</name>
    <name type="common">Bean weevil</name>
    <name type="synonym">Bruchus obtectus</name>
    <dbReference type="NCBI Taxonomy" id="200917"/>
    <lineage>
        <taxon>Eukaryota</taxon>
        <taxon>Metazoa</taxon>
        <taxon>Ecdysozoa</taxon>
        <taxon>Arthropoda</taxon>
        <taxon>Hexapoda</taxon>
        <taxon>Insecta</taxon>
        <taxon>Pterygota</taxon>
        <taxon>Neoptera</taxon>
        <taxon>Endopterygota</taxon>
        <taxon>Coleoptera</taxon>
        <taxon>Polyphaga</taxon>
        <taxon>Cucujiformia</taxon>
        <taxon>Chrysomeloidea</taxon>
        <taxon>Chrysomelidae</taxon>
        <taxon>Bruchinae</taxon>
        <taxon>Bruchini</taxon>
        <taxon>Acanthoscelides</taxon>
    </lineage>
</organism>
<keyword evidence="3" id="KW-1185">Reference proteome</keyword>
<protein>
    <submittedName>
        <fullName evidence="2">Uncharacterized protein</fullName>
    </submittedName>
</protein>
<dbReference type="AlphaFoldDB" id="A0A9P0LEE6"/>
<dbReference type="EMBL" id="CAKOFQ010007187">
    <property type="protein sequence ID" value="CAH1993930.1"/>
    <property type="molecule type" value="Genomic_DNA"/>
</dbReference>
<proteinExistence type="predicted"/>
<gene>
    <name evidence="2" type="ORF">ACAOBT_LOCUS21819</name>
</gene>
<dbReference type="Proteomes" id="UP001152888">
    <property type="component" value="Unassembled WGS sequence"/>
</dbReference>
<accession>A0A9P0LEE6</accession>
<dbReference type="OrthoDB" id="6778421at2759"/>
<comment type="caution">
    <text evidence="2">The sequence shown here is derived from an EMBL/GenBank/DDBJ whole genome shotgun (WGS) entry which is preliminary data.</text>
</comment>
<name>A0A9P0LEE6_ACAOB</name>